<dbReference type="EMBL" id="CM046396">
    <property type="protein sequence ID" value="KAI8540321.1"/>
    <property type="molecule type" value="Genomic_DNA"/>
</dbReference>
<evidence type="ECO:0000313" key="2">
    <source>
        <dbReference type="Proteomes" id="UP001062846"/>
    </source>
</evidence>
<keyword evidence="2" id="KW-1185">Reference proteome</keyword>
<evidence type="ECO:0000313" key="1">
    <source>
        <dbReference type="EMBL" id="KAI8540321.1"/>
    </source>
</evidence>
<reference evidence="1" key="1">
    <citation type="submission" date="2022-02" db="EMBL/GenBank/DDBJ databases">
        <title>Plant Genome Project.</title>
        <authorList>
            <person name="Zhang R.-G."/>
        </authorList>
    </citation>
    <scope>NUCLEOTIDE SEQUENCE</scope>
    <source>
        <strain evidence="1">AT1</strain>
    </source>
</reference>
<proteinExistence type="predicted"/>
<organism evidence="1 2">
    <name type="scientific">Rhododendron molle</name>
    <name type="common">Chinese azalea</name>
    <name type="synonym">Azalea mollis</name>
    <dbReference type="NCBI Taxonomy" id="49168"/>
    <lineage>
        <taxon>Eukaryota</taxon>
        <taxon>Viridiplantae</taxon>
        <taxon>Streptophyta</taxon>
        <taxon>Embryophyta</taxon>
        <taxon>Tracheophyta</taxon>
        <taxon>Spermatophyta</taxon>
        <taxon>Magnoliopsida</taxon>
        <taxon>eudicotyledons</taxon>
        <taxon>Gunneridae</taxon>
        <taxon>Pentapetalae</taxon>
        <taxon>asterids</taxon>
        <taxon>Ericales</taxon>
        <taxon>Ericaceae</taxon>
        <taxon>Ericoideae</taxon>
        <taxon>Rhodoreae</taxon>
        <taxon>Rhododendron</taxon>
    </lineage>
</organism>
<name>A0ACC0MIA9_RHOML</name>
<sequence>MPSRPLPPPPPPPPQPPSQPLHRTPTLLPHLTLSFSLLLLLTACLPSLRKKKRTVPASPSSSSSPHRFSYSSLRQATSNFSPSLLLGQGGFGSVYRATLTRPPRNVAVKLMDTAGSLQGEREFHNELSLCSNIHSNHVVSLIGFSSDRKRHRMALVYELMTNGSLQDCLLRRKCPELMEWNKRYAIAVDVAKGLEYLHHCCNPPIIHGDIKPSNVLLDCDFNPKIGDFGLARLKSETECRITVENGAAGAGGEEIGSTFEETEFSFSVNQSPESFVRVTVDEMLPETVKDADLASRSEDLERSGVLSEGDLERGSLGNGGGGKRSGRRLRSFSGKDWWWKQDNNNGGVVKDYVMEWIGSEIKNERPKNEWVGASSSSIGKSGRKKNRKGLDWWKNMEGEKNVKKKEKRRQPREWWKEEYCEELAKKKKKKMKKNQGSISDCNDGENWWPVDDDLYNDRNKKKRSRSRGGSMGSVDWWLDKLSGNSHDSGSEGTPRSIGGYSSTPSMRGTVCYNAPENFGGCEASEKCDVYSFGVVLLVLVSGRRPLQLNGSPVAEYHRSNLLSWAKRLARRGKLVDLVDKSVQCVDREQALLCITIALLCLQKLPDRRPSMREVVGMLCGELESPQLPVEFSPSPPMPVPVKSQKKVREERLGVVETACYANSRKLTRFLSEVPKKKKAN</sequence>
<comment type="caution">
    <text evidence="1">The sequence shown here is derived from an EMBL/GenBank/DDBJ whole genome shotgun (WGS) entry which is preliminary data.</text>
</comment>
<gene>
    <name evidence="1" type="ORF">RHMOL_Rhmol09G0253700</name>
</gene>
<protein>
    <submittedName>
        <fullName evidence="1">Uncharacterized protein</fullName>
    </submittedName>
</protein>
<dbReference type="Proteomes" id="UP001062846">
    <property type="component" value="Chromosome 9"/>
</dbReference>
<accession>A0ACC0MIA9</accession>